<evidence type="ECO:0000256" key="1">
    <source>
        <dbReference type="SAM" id="MobiDB-lite"/>
    </source>
</evidence>
<protein>
    <submittedName>
        <fullName evidence="2">Uncharacterized protein</fullName>
    </submittedName>
</protein>
<evidence type="ECO:0000313" key="2">
    <source>
        <dbReference type="EMBL" id="GIH79867.1"/>
    </source>
</evidence>
<gene>
    <name evidence="2" type="ORF">Plo01_62960</name>
</gene>
<reference evidence="2 3" key="1">
    <citation type="submission" date="2021-01" db="EMBL/GenBank/DDBJ databases">
        <title>Whole genome shotgun sequence of Planobispora longispora NBRC 13918.</title>
        <authorList>
            <person name="Komaki H."/>
            <person name="Tamura T."/>
        </authorList>
    </citation>
    <scope>NUCLEOTIDE SEQUENCE [LARGE SCALE GENOMIC DNA]</scope>
    <source>
        <strain evidence="2 3">NBRC 13918</strain>
    </source>
</reference>
<keyword evidence="3" id="KW-1185">Reference proteome</keyword>
<evidence type="ECO:0000313" key="3">
    <source>
        <dbReference type="Proteomes" id="UP000616724"/>
    </source>
</evidence>
<dbReference type="EMBL" id="BOOH01000052">
    <property type="protein sequence ID" value="GIH79867.1"/>
    <property type="molecule type" value="Genomic_DNA"/>
</dbReference>
<comment type="caution">
    <text evidence="2">The sequence shown here is derived from an EMBL/GenBank/DDBJ whole genome shotgun (WGS) entry which is preliminary data.</text>
</comment>
<feature type="region of interest" description="Disordered" evidence="1">
    <location>
        <begin position="1"/>
        <end position="60"/>
    </location>
</feature>
<organism evidence="2 3">
    <name type="scientific">Planobispora longispora</name>
    <dbReference type="NCBI Taxonomy" id="28887"/>
    <lineage>
        <taxon>Bacteria</taxon>
        <taxon>Bacillati</taxon>
        <taxon>Actinomycetota</taxon>
        <taxon>Actinomycetes</taxon>
        <taxon>Streptosporangiales</taxon>
        <taxon>Streptosporangiaceae</taxon>
        <taxon>Planobispora</taxon>
    </lineage>
</organism>
<dbReference type="Proteomes" id="UP000616724">
    <property type="component" value="Unassembled WGS sequence"/>
</dbReference>
<dbReference type="AlphaFoldDB" id="A0A8J3RQD8"/>
<accession>A0A8J3RQD8</accession>
<proteinExistence type="predicted"/>
<sequence length="140" mass="14331">MKPPEWPAPGTAGIELSGTRTAAARSPVEVSRAGAGSPSAVRVTTPAHDTSGLDAATSSANNQAGWAGVGWRWSGSRTSYNADGLVSRANDYGDTAVSTDNTCDTTTHARDPVTWMLGFPAARETPAARWSGSSGPVTTP</sequence>
<dbReference type="RefSeq" id="WP_203894314.1">
    <property type="nucleotide sequence ID" value="NZ_BOOH01000052.1"/>
</dbReference>
<name>A0A8J3RQD8_9ACTN</name>